<dbReference type="InterPro" id="IPR051533">
    <property type="entry name" value="WaaL-like"/>
</dbReference>
<feature type="transmembrane region" description="Helical" evidence="5">
    <location>
        <begin position="474"/>
        <end position="492"/>
    </location>
</feature>
<evidence type="ECO:0000256" key="5">
    <source>
        <dbReference type="SAM" id="Phobius"/>
    </source>
</evidence>
<feature type="transmembrane region" description="Helical" evidence="5">
    <location>
        <begin position="24"/>
        <end position="55"/>
    </location>
</feature>
<keyword evidence="4 5" id="KW-0472">Membrane</keyword>
<feature type="transmembrane region" description="Helical" evidence="5">
    <location>
        <begin position="167"/>
        <end position="188"/>
    </location>
</feature>
<feature type="transmembrane region" description="Helical" evidence="5">
    <location>
        <begin position="134"/>
        <end position="155"/>
    </location>
</feature>
<reference evidence="7" key="1">
    <citation type="submission" date="2019-09" db="EMBL/GenBank/DDBJ databases">
        <title>Characterisation of the sponge microbiome using genome-centric metagenomics.</title>
        <authorList>
            <person name="Engelberts J.P."/>
            <person name="Robbins S.J."/>
            <person name="De Goeij J.M."/>
            <person name="Aranda M."/>
            <person name="Bell S.C."/>
            <person name="Webster N.S."/>
        </authorList>
    </citation>
    <scope>NUCLEOTIDE SEQUENCE</scope>
    <source>
        <strain evidence="7">SB0675_bin_29</strain>
    </source>
</reference>
<feature type="transmembrane region" description="Helical" evidence="5">
    <location>
        <begin position="290"/>
        <end position="307"/>
    </location>
</feature>
<comment type="caution">
    <text evidence="7">The sequence shown here is derived from an EMBL/GenBank/DDBJ whole genome shotgun (WGS) entry which is preliminary data.</text>
</comment>
<protein>
    <recommendedName>
        <fullName evidence="6">O-antigen ligase-related domain-containing protein</fullName>
    </recommendedName>
</protein>
<feature type="transmembrane region" description="Helical" evidence="5">
    <location>
        <begin position="98"/>
        <end position="122"/>
    </location>
</feature>
<evidence type="ECO:0000256" key="4">
    <source>
        <dbReference type="ARBA" id="ARBA00023136"/>
    </source>
</evidence>
<feature type="transmembrane region" description="Helical" evidence="5">
    <location>
        <begin position="200"/>
        <end position="218"/>
    </location>
</feature>
<dbReference type="GO" id="GO:0016020">
    <property type="term" value="C:membrane"/>
    <property type="evidence" value="ECO:0007669"/>
    <property type="project" value="UniProtKB-SubCell"/>
</dbReference>
<evidence type="ECO:0000259" key="6">
    <source>
        <dbReference type="Pfam" id="PF04932"/>
    </source>
</evidence>
<dbReference type="EMBL" id="VYDA01000246">
    <property type="protein sequence ID" value="MYH61420.1"/>
    <property type="molecule type" value="Genomic_DNA"/>
</dbReference>
<evidence type="ECO:0000313" key="7">
    <source>
        <dbReference type="EMBL" id="MYH61420.1"/>
    </source>
</evidence>
<dbReference type="PANTHER" id="PTHR37422">
    <property type="entry name" value="TEICHURONIC ACID BIOSYNTHESIS PROTEIN TUAE"/>
    <property type="match status" value="1"/>
</dbReference>
<proteinExistence type="predicted"/>
<dbReference type="InterPro" id="IPR007016">
    <property type="entry name" value="O-antigen_ligase-rel_domated"/>
</dbReference>
<dbReference type="Pfam" id="PF04932">
    <property type="entry name" value="Wzy_C"/>
    <property type="match status" value="1"/>
</dbReference>
<feature type="domain" description="O-antigen ligase-related" evidence="6">
    <location>
        <begin position="296"/>
        <end position="421"/>
    </location>
</feature>
<keyword evidence="2 5" id="KW-0812">Transmembrane</keyword>
<evidence type="ECO:0000256" key="2">
    <source>
        <dbReference type="ARBA" id="ARBA00022692"/>
    </source>
</evidence>
<organism evidence="7">
    <name type="scientific">Caldilineaceae bacterium SB0675_bin_29</name>
    <dbReference type="NCBI Taxonomy" id="2605266"/>
    <lineage>
        <taxon>Bacteria</taxon>
        <taxon>Bacillati</taxon>
        <taxon>Chloroflexota</taxon>
        <taxon>Caldilineae</taxon>
        <taxon>Caldilineales</taxon>
        <taxon>Caldilineaceae</taxon>
    </lineage>
</organism>
<dbReference type="PANTHER" id="PTHR37422:SF13">
    <property type="entry name" value="LIPOPOLYSACCHARIDE BIOSYNTHESIS PROTEIN PA4999-RELATED"/>
    <property type="match status" value="1"/>
</dbReference>
<keyword evidence="3 5" id="KW-1133">Transmembrane helix</keyword>
<feature type="transmembrane region" description="Helical" evidence="5">
    <location>
        <begin position="264"/>
        <end position="281"/>
    </location>
</feature>
<evidence type="ECO:0000256" key="1">
    <source>
        <dbReference type="ARBA" id="ARBA00004141"/>
    </source>
</evidence>
<feature type="transmembrane region" description="Helical" evidence="5">
    <location>
        <begin position="327"/>
        <end position="344"/>
    </location>
</feature>
<name>A0A6B1FYU0_9CHLR</name>
<feature type="transmembrane region" description="Helical" evidence="5">
    <location>
        <begin position="375"/>
        <end position="392"/>
    </location>
</feature>
<comment type="subcellular location">
    <subcellularLocation>
        <location evidence="1">Membrane</location>
        <topology evidence="1">Multi-pass membrane protein</topology>
    </subcellularLocation>
</comment>
<evidence type="ECO:0000256" key="3">
    <source>
        <dbReference type="ARBA" id="ARBA00022989"/>
    </source>
</evidence>
<dbReference type="AlphaFoldDB" id="A0A6B1FYU0"/>
<gene>
    <name evidence="7" type="ORF">F4148_06540</name>
</gene>
<feature type="transmembrane region" description="Helical" evidence="5">
    <location>
        <begin position="67"/>
        <end position="86"/>
    </location>
</feature>
<feature type="transmembrane region" description="Helical" evidence="5">
    <location>
        <begin position="412"/>
        <end position="434"/>
    </location>
</feature>
<feature type="transmembrane region" description="Helical" evidence="5">
    <location>
        <begin position="446"/>
        <end position="468"/>
    </location>
</feature>
<accession>A0A6B1FYU0</accession>
<sequence length="524" mass="57283">MIQTAYSQFAETILSTRPLVRKGAIGLILAAGALFIALLIGIAGPLIALVLAAAIVGGTLILMDTHWGYVALIGVVFVLPFASLPFRLGFKPTFLDAALGALVFVWALKLVAGGPGFSFAHSARRAKLSQAREFLISPIGLLIGLFMLMAVFSFIYGMSHSRPTTTIIRRFGEILLGIGLFFVVINTVRTQRELAWVTRWLFLAAWACASIAVVFYVVPEAWTVRVLNALARFDYPGGFGALRWIEDDPDGTMRAIGTAVDPNVLGGMMILAAAMVGPQLISPQPLFPRWLSTLIFGTIVLALYWTFSRSALFGMVAALAVPAVLKYRRLLPIGIVMGLLLFLLPATQDYVARLLEGLAGEDVATQMRFGEYKDALILIGRYPLFGVGFSGVPDIDIYLGVSMFYLTVAENMGIIGLLIFLAVMTGFFGMFAAVWRAGVALEREPLLLGFGGAILGALVSGFADHYWFNLTYPHMTVLFWMFIGLAVATILIEREGAQMRGERVEKRGERKTFSLRHERHLART</sequence>